<dbReference type="GO" id="GO:0015031">
    <property type="term" value="P:protein transport"/>
    <property type="evidence" value="ECO:0007669"/>
    <property type="project" value="UniProtKB-KW"/>
</dbReference>
<evidence type="ECO:0000256" key="2">
    <source>
        <dbReference type="ARBA" id="ARBA00006602"/>
    </source>
</evidence>
<dbReference type="PANTHER" id="PTHR34982:SF1">
    <property type="entry name" value="FLAGELLAR ASSEMBLY PROTEIN FLIH"/>
    <property type="match status" value="1"/>
</dbReference>
<evidence type="ECO:0000256" key="6">
    <source>
        <dbReference type="ARBA" id="ARBA00023225"/>
    </source>
</evidence>
<dbReference type="PATRIC" id="fig|47500.8.peg.6852"/>
<keyword evidence="5" id="KW-0653">Protein transport</keyword>
<comment type="similarity">
    <text evidence="2">Belongs to the FliH family.</text>
</comment>
<protein>
    <submittedName>
        <fullName evidence="10">Flagellar assembly protein FliH</fullName>
    </submittedName>
</protein>
<dbReference type="Proteomes" id="UP000037269">
    <property type="component" value="Unassembled WGS sequence"/>
</dbReference>
<organism evidence="9 11">
    <name type="scientific">Aneurinibacillus migulanus</name>
    <name type="common">Bacillus migulanus</name>
    <dbReference type="NCBI Taxonomy" id="47500"/>
    <lineage>
        <taxon>Bacteria</taxon>
        <taxon>Bacillati</taxon>
        <taxon>Bacillota</taxon>
        <taxon>Bacilli</taxon>
        <taxon>Bacillales</taxon>
        <taxon>Paenibacillaceae</taxon>
        <taxon>Aneurinibacillus group</taxon>
        <taxon>Aneurinibacillus</taxon>
    </lineage>
</organism>
<reference evidence="10 12" key="2">
    <citation type="submission" date="2016-10" db="EMBL/GenBank/DDBJ databases">
        <authorList>
            <person name="de Groot N.N."/>
        </authorList>
    </citation>
    <scope>NUCLEOTIDE SEQUENCE [LARGE SCALE GENOMIC DNA]</scope>
    <source>
        <strain evidence="10 12">DSM 2895</strain>
    </source>
</reference>
<keyword evidence="11" id="KW-1185">Reference proteome</keyword>
<name>A0A0D1XMU9_ANEMI</name>
<keyword evidence="3" id="KW-0813">Transport</keyword>
<keyword evidence="6" id="KW-1006">Bacterial flagellum protein export</keyword>
<reference evidence="9 11" key="1">
    <citation type="submission" date="2015-07" db="EMBL/GenBank/DDBJ databases">
        <title>Fjat-14205 dsm 2895.</title>
        <authorList>
            <person name="Liu B."/>
            <person name="Wang J."/>
            <person name="Zhu Y."/>
            <person name="Liu G."/>
            <person name="Chen Q."/>
            <person name="Chen Z."/>
            <person name="Lan J."/>
            <person name="Che J."/>
            <person name="Ge C."/>
            <person name="Shi H."/>
            <person name="Pan Z."/>
            <person name="Liu X."/>
        </authorList>
    </citation>
    <scope>NUCLEOTIDE SEQUENCE [LARGE SCALE GENOMIC DNA]</scope>
    <source>
        <strain evidence="9 11">DSM 2895</strain>
    </source>
</reference>
<evidence type="ECO:0000256" key="7">
    <source>
        <dbReference type="SAM" id="Coils"/>
    </source>
</evidence>
<dbReference type="PANTHER" id="PTHR34982">
    <property type="entry name" value="YOP PROTEINS TRANSLOCATION PROTEIN L"/>
    <property type="match status" value="1"/>
</dbReference>
<evidence type="ECO:0000256" key="3">
    <source>
        <dbReference type="ARBA" id="ARBA00022448"/>
    </source>
</evidence>
<dbReference type="Proteomes" id="UP000182836">
    <property type="component" value="Unassembled WGS sequence"/>
</dbReference>
<dbReference type="GO" id="GO:0044781">
    <property type="term" value="P:bacterial-type flagellum organization"/>
    <property type="evidence" value="ECO:0007669"/>
    <property type="project" value="UniProtKB-KW"/>
</dbReference>
<dbReference type="EMBL" id="LGUG01000004">
    <property type="protein sequence ID" value="KON95764.1"/>
    <property type="molecule type" value="Genomic_DNA"/>
</dbReference>
<comment type="function">
    <text evidence="1">Needed for flagellar regrowth and assembly.</text>
</comment>
<evidence type="ECO:0000256" key="5">
    <source>
        <dbReference type="ARBA" id="ARBA00022927"/>
    </source>
</evidence>
<evidence type="ECO:0000256" key="1">
    <source>
        <dbReference type="ARBA" id="ARBA00003041"/>
    </source>
</evidence>
<keyword evidence="10" id="KW-0282">Flagellum</keyword>
<dbReference type="GO" id="GO:0005829">
    <property type="term" value="C:cytosol"/>
    <property type="evidence" value="ECO:0007669"/>
    <property type="project" value="TreeGrafter"/>
</dbReference>
<dbReference type="AlphaFoldDB" id="A0A0D1XMU9"/>
<dbReference type="STRING" id="47500.AF333_10010"/>
<evidence type="ECO:0000313" key="9">
    <source>
        <dbReference type="EMBL" id="KON95764.1"/>
    </source>
</evidence>
<keyword evidence="10" id="KW-0966">Cell projection</keyword>
<accession>A0A0D1XMU9</accession>
<proteinExistence type="inferred from homology"/>
<dbReference type="InterPro" id="IPR018035">
    <property type="entry name" value="Flagellar_FliH/T3SS_HrpE"/>
</dbReference>
<evidence type="ECO:0000313" key="10">
    <source>
        <dbReference type="EMBL" id="SDI36929.1"/>
    </source>
</evidence>
<sequence>MKSLSRIIKSATYSTMENKKVIQFQHQKYIRFTEEPGELMGAEELNEAVDESLSISKADELIKNAEEEAARIVAEARRQAEVIVQEARQEIDAWWNQKRVEDEEARHFAKQEGYEQGIEHGREEGRRLVYEEYAQALEQSAAILEEAPSIKRRMIAEAESFVLDLTIEIARKVIGEQLTLDKENVIALIRRALSRTQEYKSVTVAVSPDTYTYVQENRAKLLEVLDSQVEITIIPDDSVTDGGTVIRTTMGSVDARVDVQLEEIKKALQAVLADEGES</sequence>
<dbReference type="InterPro" id="IPR051472">
    <property type="entry name" value="T3SS_Stator/FliH"/>
</dbReference>
<feature type="domain" description="Flagellar assembly protein FliH/Type III secretion system HrpE" evidence="8">
    <location>
        <begin position="137"/>
        <end position="263"/>
    </location>
</feature>
<evidence type="ECO:0000313" key="11">
    <source>
        <dbReference type="Proteomes" id="UP000037269"/>
    </source>
</evidence>
<keyword evidence="4" id="KW-1005">Bacterial flagellum biogenesis</keyword>
<dbReference type="EMBL" id="FNED01000003">
    <property type="protein sequence ID" value="SDI36929.1"/>
    <property type="molecule type" value="Genomic_DNA"/>
</dbReference>
<dbReference type="Pfam" id="PF02108">
    <property type="entry name" value="FliH"/>
    <property type="match status" value="1"/>
</dbReference>
<evidence type="ECO:0000313" key="12">
    <source>
        <dbReference type="Proteomes" id="UP000182836"/>
    </source>
</evidence>
<evidence type="ECO:0000256" key="4">
    <source>
        <dbReference type="ARBA" id="ARBA00022795"/>
    </source>
</evidence>
<gene>
    <name evidence="9" type="ORF">AF333_10010</name>
    <name evidence="10" type="ORF">SAMN04487909_103232</name>
</gene>
<keyword evidence="7" id="KW-0175">Coiled coil</keyword>
<keyword evidence="10" id="KW-0969">Cilium</keyword>
<feature type="coiled-coil region" evidence="7">
    <location>
        <begin position="55"/>
        <end position="82"/>
    </location>
</feature>
<evidence type="ECO:0000259" key="8">
    <source>
        <dbReference type="Pfam" id="PF02108"/>
    </source>
</evidence>